<dbReference type="GO" id="GO:0015288">
    <property type="term" value="F:porin activity"/>
    <property type="evidence" value="ECO:0007669"/>
    <property type="project" value="TreeGrafter"/>
</dbReference>
<keyword evidence="8" id="KW-0175">Coiled coil</keyword>
<name>A0A2W7RNI8_9BACT</name>
<dbReference type="Pfam" id="PF02321">
    <property type="entry name" value="OEP"/>
    <property type="match status" value="2"/>
</dbReference>
<dbReference type="Proteomes" id="UP000249720">
    <property type="component" value="Unassembled WGS sequence"/>
</dbReference>
<dbReference type="OrthoDB" id="9811587at2"/>
<keyword evidence="5" id="KW-0812">Transmembrane</keyword>
<dbReference type="PANTHER" id="PTHR30026">
    <property type="entry name" value="OUTER MEMBRANE PROTEIN TOLC"/>
    <property type="match status" value="1"/>
</dbReference>
<keyword evidence="4" id="KW-1134">Transmembrane beta strand</keyword>
<evidence type="ECO:0000313" key="11">
    <source>
        <dbReference type="Proteomes" id="UP000249720"/>
    </source>
</evidence>
<evidence type="ECO:0000256" key="9">
    <source>
        <dbReference type="SAM" id="SignalP"/>
    </source>
</evidence>
<keyword evidence="3" id="KW-0813">Transport</keyword>
<dbReference type="GO" id="GO:1990281">
    <property type="term" value="C:efflux pump complex"/>
    <property type="evidence" value="ECO:0007669"/>
    <property type="project" value="TreeGrafter"/>
</dbReference>
<comment type="subcellular location">
    <subcellularLocation>
        <location evidence="1">Cell outer membrane</location>
    </subcellularLocation>
</comment>
<feature type="coiled-coil region" evidence="8">
    <location>
        <begin position="157"/>
        <end position="184"/>
    </location>
</feature>
<feature type="chain" id="PRO_5016019163" evidence="9">
    <location>
        <begin position="28"/>
        <end position="483"/>
    </location>
</feature>
<keyword evidence="11" id="KW-1185">Reference proteome</keyword>
<comment type="caution">
    <text evidence="10">The sequence shown here is derived from an EMBL/GenBank/DDBJ whole genome shotgun (WGS) entry which is preliminary data.</text>
</comment>
<dbReference type="PANTHER" id="PTHR30026:SF20">
    <property type="entry name" value="OUTER MEMBRANE PROTEIN TOLC"/>
    <property type="match status" value="1"/>
</dbReference>
<gene>
    <name evidence="10" type="ORF">LX80_02555</name>
</gene>
<dbReference type="Gene3D" id="1.20.1600.10">
    <property type="entry name" value="Outer membrane efflux proteins (OEP)"/>
    <property type="match status" value="1"/>
</dbReference>
<dbReference type="GO" id="GO:0015562">
    <property type="term" value="F:efflux transmembrane transporter activity"/>
    <property type="evidence" value="ECO:0007669"/>
    <property type="project" value="InterPro"/>
</dbReference>
<proteinExistence type="inferred from homology"/>
<dbReference type="EMBL" id="QKZV01000010">
    <property type="protein sequence ID" value="PZX60536.1"/>
    <property type="molecule type" value="Genomic_DNA"/>
</dbReference>
<feature type="signal peptide" evidence="9">
    <location>
        <begin position="1"/>
        <end position="27"/>
    </location>
</feature>
<evidence type="ECO:0000256" key="2">
    <source>
        <dbReference type="ARBA" id="ARBA00007613"/>
    </source>
</evidence>
<dbReference type="SUPFAM" id="SSF56954">
    <property type="entry name" value="Outer membrane efflux proteins (OEP)"/>
    <property type="match status" value="1"/>
</dbReference>
<organism evidence="10 11">
    <name type="scientific">Hydrotalea sandarakina</name>
    <dbReference type="NCBI Taxonomy" id="1004304"/>
    <lineage>
        <taxon>Bacteria</taxon>
        <taxon>Pseudomonadati</taxon>
        <taxon>Bacteroidota</taxon>
        <taxon>Chitinophagia</taxon>
        <taxon>Chitinophagales</taxon>
        <taxon>Chitinophagaceae</taxon>
        <taxon>Hydrotalea</taxon>
    </lineage>
</organism>
<evidence type="ECO:0000313" key="10">
    <source>
        <dbReference type="EMBL" id="PZX60536.1"/>
    </source>
</evidence>
<evidence type="ECO:0000256" key="5">
    <source>
        <dbReference type="ARBA" id="ARBA00022692"/>
    </source>
</evidence>
<evidence type="ECO:0000256" key="8">
    <source>
        <dbReference type="SAM" id="Coils"/>
    </source>
</evidence>
<evidence type="ECO:0000256" key="4">
    <source>
        <dbReference type="ARBA" id="ARBA00022452"/>
    </source>
</evidence>
<evidence type="ECO:0000256" key="1">
    <source>
        <dbReference type="ARBA" id="ARBA00004442"/>
    </source>
</evidence>
<evidence type="ECO:0000256" key="7">
    <source>
        <dbReference type="ARBA" id="ARBA00023237"/>
    </source>
</evidence>
<sequence length="483" mass="53881">MELTKMNMKHILVIVLVFFCTAQLAMAQKTNHQVFTLEGCITTAIAANQQLVLAQNQAAIDNTNYQQAKSNLLPYVGANISHGLNEGRSINPYTNAYSDQKIDFAQYNVSASFLLWNGNALQQNIQQNRLNAKASNMDAQQARDNLVIQVILSYLQVLSLQEQIKAAQQQAQVSEAQVQRLTLLNNDGAIAPATLFDMKGQYGNDQLNVINLQNQLTNAKLSLFALMNTNFVENAFFEPIVNEMQKQDSSVTANSAYQLALNNMPMVKAYQYRWESNLKKVKVAKAQLLPSLSFNVGLGTNYSSLANTLQYVNTTEVATGGYVNYNGSKLPVYMQQNNYVNQNISYGQQWKNNFNASLSLVLQIPILNGLQARTKVRQAQIQVKQSAFLLNSTKTQLQQSVYSTYINMLQAEKTEKVSIAQLSDFTQSFHAATVKFEAGVGTSVDYIIAKTNMDKASINAIVARYNVLLLQKVLDYYQGVLKF</sequence>
<protein>
    <submittedName>
        <fullName evidence="10">Outer membrane protein</fullName>
    </submittedName>
</protein>
<accession>A0A2W7RNI8</accession>
<keyword evidence="7" id="KW-0998">Cell outer membrane</keyword>
<dbReference type="AlphaFoldDB" id="A0A2W7RNI8"/>
<dbReference type="InterPro" id="IPR051906">
    <property type="entry name" value="TolC-like"/>
</dbReference>
<evidence type="ECO:0000256" key="3">
    <source>
        <dbReference type="ARBA" id="ARBA00022448"/>
    </source>
</evidence>
<keyword evidence="6" id="KW-0472">Membrane</keyword>
<evidence type="ECO:0000256" key="6">
    <source>
        <dbReference type="ARBA" id="ARBA00023136"/>
    </source>
</evidence>
<reference evidence="10 11" key="1">
    <citation type="submission" date="2018-06" db="EMBL/GenBank/DDBJ databases">
        <title>Genomic Encyclopedia of Archaeal and Bacterial Type Strains, Phase II (KMG-II): from individual species to whole genera.</title>
        <authorList>
            <person name="Goeker M."/>
        </authorList>
    </citation>
    <scope>NUCLEOTIDE SEQUENCE [LARGE SCALE GENOMIC DNA]</scope>
    <source>
        <strain evidence="10 11">DSM 23241</strain>
    </source>
</reference>
<keyword evidence="9" id="KW-0732">Signal</keyword>
<comment type="similarity">
    <text evidence="2">Belongs to the outer membrane factor (OMF) (TC 1.B.17) family.</text>
</comment>
<dbReference type="GO" id="GO:0009279">
    <property type="term" value="C:cell outer membrane"/>
    <property type="evidence" value="ECO:0007669"/>
    <property type="project" value="UniProtKB-SubCell"/>
</dbReference>
<dbReference type="InterPro" id="IPR003423">
    <property type="entry name" value="OMP_efflux"/>
</dbReference>